<protein>
    <submittedName>
        <fullName evidence="1">Uncharacterized protein</fullName>
    </submittedName>
</protein>
<comment type="caution">
    <text evidence="1">The sequence shown here is derived from an EMBL/GenBank/DDBJ whole genome shotgun (WGS) entry which is preliminary data.</text>
</comment>
<sequence>MTQVASTTPRQMSRIISVLFESVTKPRAIHSGLRTRPQPVRRALSIKLKHFDGPHREQGGRAERTPAPATPRTPQRRTRNASLAGRF</sequence>
<evidence type="ECO:0000313" key="2">
    <source>
        <dbReference type="Proteomes" id="UP000798662"/>
    </source>
</evidence>
<organism evidence="1 2">
    <name type="scientific">Pyropia yezoensis</name>
    <name type="common">Susabi-nori</name>
    <name type="synonym">Porphyra yezoensis</name>
    <dbReference type="NCBI Taxonomy" id="2788"/>
    <lineage>
        <taxon>Eukaryota</taxon>
        <taxon>Rhodophyta</taxon>
        <taxon>Bangiophyceae</taxon>
        <taxon>Bangiales</taxon>
        <taxon>Bangiaceae</taxon>
        <taxon>Pyropia</taxon>
    </lineage>
</organism>
<reference evidence="1" key="1">
    <citation type="submission" date="2019-11" db="EMBL/GenBank/DDBJ databases">
        <title>Nori genome reveals adaptations in red seaweeds to the harsh intertidal environment.</title>
        <authorList>
            <person name="Wang D."/>
            <person name="Mao Y."/>
        </authorList>
    </citation>
    <scope>NUCLEOTIDE SEQUENCE</scope>
    <source>
        <tissue evidence="1">Gametophyte</tissue>
    </source>
</reference>
<dbReference type="EMBL" id="CM020619">
    <property type="protein sequence ID" value="KAK1866376.1"/>
    <property type="molecule type" value="Genomic_DNA"/>
</dbReference>
<proteinExistence type="predicted"/>
<keyword evidence="2" id="KW-1185">Reference proteome</keyword>
<gene>
    <name evidence="1" type="ORF">I4F81_008896</name>
</gene>
<name>A0ACC3C9F3_PYRYE</name>
<dbReference type="Proteomes" id="UP000798662">
    <property type="component" value="Chromosome 2"/>
</dbReference>
<accession>A0ACC3C9F3</accession>
<evidence type="ECO:0000313" key="1">
    <source>
        <dbReference type="EMBL" id="KAK1866376.1"/>
    </source>
</evidence>